<reference evidence="3" key="1">
    <citation type="submission" date="2016-10" db="EMBL/GenBank/DDBJ databases">
        <authorList>
            <person name="Varghese N."/>
            <person name="Submissions S."/>
        </authorList>
    </citation>
    <scope>NUCLEOTIDE SEQUENCE [LARGE SCALE GENOMIC DNA]</scope>
    <source>
        <strain evidence="3">DSM 11005</strain>
    </source>
</reference>
<evidence type="ECO:0000313" key="2">
    <source>
        <dbReference type="EMBL" id="SDC49610.1"/>
    </source>
</evidence>
<gene>
    <name evidence="2" type="ORF">SAMN04487864_108142</name>
</gene>
<dbReference type="EMBL" id="FMYW01000008">
    <property type="protein sequence ID" value="SDC49610.1"/>
    <property type="molecule type" value="Genomic_DNA"/>
</dbReference>
<dbReference type="RefSeq" id="WP_176760464.1">
    <property type="nucleotide sequence ID" value="NZ_FMYW01000008.1"/>
</dbReference>
<organism evidence="2 3">
    <name type="scientific">Succiniclasticum ruminis</name>
    <dbReference type="NCBI Taxonomy" id="40841"/>
    <lineage>
        <taxon>Bacteria</taxon>
        <taxon>Bacillati</taxon>
        <taxon>Bacillota</taxon>
        <taxon>Negativicutes</taxon>
        <taxon>Acidaminococcales</taxon>
        <taxon>Acidaminococcaceae</taxon>
        <taxon>Succiniclasticum</taxon>
    </lineage>
</organism>
<dbReference type="Gene3D" id="1.10.260.40">
    <property type="entry name" value="lambda repressor-like DNA-binding domains"/>
    <property type="match status" value="1"/>
</dbReference>
<protein>
    <submittedName>
        <fullName evidence="2">Cro/C1-type HTH DNA-binding domain-containing protein</fullName>
    </submittedName>
</protein>
<dbReference type="SUPFAM" id="SSF47413">
    <property type="entry name" value="lambda repressor-like DNA-binding domains"/>
    <property type="match status" value="1"/>
</dbReference>
<dbReference type="GO" id="GO:0003677">
    <property type="term" value="F:DNA binding"/>
    <property type="evidence" value="ECO:0007669"/>
    <property type="project" value="UniProtKB-KW"/>
</dbReference>
<keyword evidence="3" id="KW-1185">Reference proteome</keyword>
<dbReference type="Proteomes" id="UP000198943">
    <property type="component" value="Unassembled WGS sequence"/>
</dbReference>
<dbReference type="AlphaFoldDB" id="A0A1G6M2B4"/>
<name>A0A1G6M2B4_9FIRM</name>
<proteinExistence type="predicted"/>
<evidence type="ECO:0000259" key="1">
    <source>
        <dbReference type="PROSITE" id="PS50943"/>
    </source>
</evidence>
<dbReference type="SMART" id="SM00530">
    <property type="entry name" value="HTH_XRE"/>
    <property type="match status" value="1"/>
</dbReference>
<dbReference type="Pfam" id="PF13443">
    <property type="entry name" value="HTH_26"/>
    <property type="match status" value="1"/>
</dbReference>
<feature type="domain" description="HTH cro/C1-type" evidence="1">
    <location>
        <begin position="3"/>
        <end position="57"/>
    </location>
</feature>
<sequence length="78" mass="8603">MNLQELLASKGVSQVDLMDDLKCSESQVSLLVNGKRKMSVEVAAIIAKRLDVTIEVVFDALNLTKRKDNKQGDNEKAV</sequence>
<dbReference type="InterPro" id="IPR010982">
    <property type="entry name" value="Lambda_DNA-bd_dom_sf"/>
</dbReference>
<accession>A0A1G6M2B4</accession>
<keyword evidence="2" id="KW-0238">DNA-binding</keyword>
<dbReference type="PROSITE" id="PS50943">
    <property type="entry name" value="HTH_CROC1"/>
    <property type="match status" value="1"/>
</dbReference>
<dbReference type="InterPro" id="IPR001387">
    <property type="entry name" value="Cro/C1-type_HTH"/>
</dbReference>
<dbReference type="CDD" id="cd00093">
    <property type="entry name" value="HTH_XRE"/>
    <property type="match status" value="1"/>
</dbReference>
<evidence type="ECO:0000313" key="3">
    <source>
        <dbReference type="Proteomes" id="UP000198943"/>
    </source>
</evidence>